<name>A0A2U3DZW5_PURLI</name>
<gene>
    <name evidence="3" type="ORF">PCL_02704</name>
</gene>
<proteinExistence type="predicted"/>
<sequence>MASLQDNCLIRRLPSHILQHVFSFLPPPTLKKCRLLSREGESLANRWAFFHIRLTAVGCDARRFIRVASSPKLRKCVREVTCDLWTGPGFQYMYAGDSSDRIPKLFLEALPLLRFFSLVRVVHLRFNAPCEPTLDNGYILYSIPADETQDLRYRVMDTVFRCIAGTWTAEEQTRIDKSLCLEIDASRDDAADTTEPHAVPCPWPTDESLPSLPVAGITVSNLSNIEDNRLTTSDAFNSVLSSGRIVDLRIRIDKESEVAWPRNPHERDFLSIISRAWLLPTMAENLRVLSLYAPDQWTWNPDADYRDAKSPAGIFPNLKVLALGHFAFGPEWQVDWVASLGRKHGNGGLEELYLDHCSVMDYTGDYKASEPTAAALASNTEQPDIFGSGQSIEDSTATQRHDSTSTRVFRPLRWHMVLRQWQAEMIALKVFKMGRGARDEALDLVVAANVEETPPPGTVTYGSIDDWEAATQPFRDNDFRYFDCPTPPEEIKTLDYDTKWRFGAGMLSKLEPGQSRLPYIHPWTTIGTGTGECNFVNSSLVEAEVTARDEEALTLLIETIQRRRCGKLHVGT</sequence>
<evidence type="ECO:0000259" key="2">
    <source>
        <dbReference type="PROSITE" id="PS50181"/>
    </source>
</evidence>
<dbReference type="InterPro" id="IPR001810">
    <property type="entry name" value="F-box_dom"/>
</dbReference>
<dbReference type="EMBL" id="LCWV01000017">
    <property type="protein sequence ID" value="PWI67783.1"/>
    <property type="molecule type" value="Genomic_DNA"/>
</dbReference>
<dbReference type="InterPro" id="IPR036047">
    <property type="entry name" value="F-box-like_dom_sf"/>
</dbReference>
<evidence type="ECO:0000313" key="3">
    <source>
        <dbReference type="EMBL" id="PWI67783.1"/>
    </source>
</evidence>
<feature type="region of interest" description="Disordered" evidence="1">
    <location>
        <begin position="384"/>
        <end position="404"/>
    </location>
</feature>
<dbReference type="PANTHER" id="PTHR42057">
    <property type="entry name" value="F-BOX DOMAIN PROTEIN (AFU_ORTHOLOGUE AFUA_4G00200)"/>
    <property type="match status" value="1"/>
</dbReference>
<feature type="domain" description="F-box" evidence="2">
    <location>
        <begin position="7"/>
        <end position="54"/>
    </location>
</feature>
<dbReference type="PANTHER" id="PTHR42057:SF2">
    <property type="entry name" value="F-BOX DOMAIN PROTEIN (AFU_ORTHOLOGUE AFUA_4G00200)-RELATED"/>
    <property type="match status" value="1"/>
</dbReference>
<dbReference type="SUPFAM" id="SSF81383">
    <property type="entry name" value="F-box domain"/>
    <property type="match status" value="1"/>
</dbReference>
<dbReference type="PROSITE" id="PS50181">
    <property type="entry name" value="FBOX"/>
    <property type="match status" value="1"/>
</dbReference>
<accession>A0A2U3DZW5</accession>
<evidence type="ECO:0000256" key="1">
    <source>
        <dbReference type="SAM" id="MobiDB-lite"/>
    </source>
</evidence>
<reference evidence="3 4" key="1">
    <citation type="journal article" date="2016" name="Front. Microbiol.">
        <title>Genome and transcriptome sequences reveal the specific parasitism of the nematophagous Purpureocillium lilacinum 36-1.</title>
        <authorList>
            <person name="Xie J."/>
            <person name="Li S."/>
            <person name="Mo C."/>
            <person name="Xiao X."/>
            <person name="Peng D."/>
            <person name="Wang G."/>
            <person name="Xiao Y."/>
        </authorList>
    </citation>
    <scope>NUCLEOTIDE SEQUENCE [LARGE SCALE GENOMIC DNA]</scope>
    <source>
        <strain evidence="3 4">36-1</strain>
    </source>
</reference>
<comment type="caution">
    <text evidence="3">The sequence shown here is derived from an EMBL/GenBank/DDBJ whole genome shotgun (WGS) entry which is preliminary data.</text>
</comment>
<feature type="compositionally biased region" description="Polar residues" evidence="1">
    <location>
        <begin position="384"/>
        <end position="398"/>
    </location>
</feature>
<evidence type="ECO:0000313" key="4">
    <source>
        <dbReference type="Proteomes" id="UP000245956"/>
    </source>
</evidence>
<dbReference type="AlphaFoldDB" id="A0A2U3DZW5"/>
<dbReference type="CDD" id="cd09917">
    <property type="entry name" value="F-box_SF"/>
    <property type="match status" value="1"/>
</dbReference>
<organism evidence="3 4">
    <name type="scientific">Purpureocillium lilacinum</name>
    <name type="common">Paecilomyces lilacinus</name>
    <dbReference type="NCBI Taxonomy" id="33203"/>
    <lineage>
        <taxon>Eukaryota</taxon>
        <taxon>Fungi</taxon>
        <taxon>Dikarya</taxon>
        <taxon>Ascomycota</taxon>
        <taxon>Pezizomycotina</taxon>
        <taxon>Sordariomycetes</taxon>
        <taxon>Hypocreomycetidae</taxon>
        <taxon>Hypocreales</taxon>
        <taxon>Ophiocordycipitaceae</taxon>
        <taxon>Purpureocillium</taxon>
    </lineage>
</organism>
<dbReference type="Pfam" id="PF00646">
    <property type="entry name" value="F-box"/>
    <property type="match status" value="1"/>
</dbReference>
<protein>
    <recommendedName>
        <fullName evidence="2">F-box domain-containing protein</fullName>
    </recommendedName>
</protein>
<dbReference type="Proteomes" id="UP000245956">
    <property type="component" value="Unassembled WGS sequence"/>
</dbReference>